<feature type="domain" description="HTH La-type RNA-binding" evidence="6">
    <location>
        <begin position="25"/>
        <end position="116"/>
    </location>
</feature>
<evidence type="ECO:0000256" key="4">
    <source>
        <dbReference type="PROSITE-ProRule" id="PRU00332"/>
    </source>
</evidence>
<dbReference type="InterPro" id="IPR045180">
    <property type="entry name" value="La_dom_prot"/>
</dbReference>
<dbReference type="GO" id="GO:0006396">
    <property type="term" value="P:RNA processing"/>
    <property type="evidence" value="ECO:0007669"/>
    <property type="project" value="InterPro"/>
</dbReference>
<dbReference type="InterPro" id="IPR036388">
    <property type="entry name" value="WH-like_DNA-bd_sf"/>
</dbReference>
<dbReference type="Gene3D" id="1.10.10.10">
    <property type="entry name" value="Winged helix-like DNA-binding domain superfamily/Winged helix DNA-binding domain"/>
    <property type="match status" value="1"/>
</dbReference>
<protein>
    <submittedName>
        <fullName evidence="7">La-related protein</fullName>
    </submittedName>
</protein>
<gene>
    <name evidence="7" type="ORF">EWB00_001065</name>
</gene>
<dbReference type="SUPFAM" id="SSF54928">
    <property type="entry name" value="RNA-binding domain, RBD"/>
    <property type="match status" value="1"/>
</dbReference>
<dbReference type="STRING" id="6182.A0A4Z2DHA5"/>
<dbReference type="SMART" id="SM00715">
    <property type="entry name" value="LA"/>
    <property type="match status" value="1"/>
</dbReference>
<dbReference type="InterPro" id="IPR035979">
    <property type="entry name" value="RBD_domain_sf"/>
</dbReference>
<organism evidence="7 8">
    <name type="scientific">Schistosoma japonicum</name>
    <name type="common">Blood fluke</name>
    <dbReference type="NCBI Taxonomy" id="6182"/>
    <lineage>
        <taxon>Eukaryota</taxon>
        <taxon>Metazoa</taxon>
        <taxon>Spiralia</taxon>
        <taxon>Lophotrochozoa</taxon>
        <taxon>Platyhelminthes</taxon>
        <taxon>Trematoda</taxon>
        <taxon>Digenea</taxon>
        <taxon>Strigeidida</taxon>
        <taxon>Schistosomatoidea</taxon>
        <taxon>Schistosomatidae</taxon>
        <taxon>Schistosoma</taxon>
    </lineage>
</organism>
<evidence type="ECO:0000313" key="8">
    <source>
        <dbReference type="Proteomes" id="UP000311919"/>
    </source>
</evidence>
<comment type="caution">
    <text evidence="7">The sequence shown here is derived from an EMBL/GenBank/DDBJ whole genome shotgun (WGS) entry which is preliminary data.</text>
</comment>
<reference evidence="7 8" key="1">
    <citation type="submission" date="2019-03" db="EMBL/GenBank/DDBJ databases">
        <title>An improved genome assembly of the fluke Schistosoma japonicum.</title>
        <authorList>
            <person name="Hu W."/>
            <person name="Luo F."/>
            <person name="Yin M."/>
            <person name="Mo X."/>
            <person name="Sun C."/>
            <person name="Wu Q."/>
            <person name="Zhu B."/>
            <person name="Xiang M."/>
            <person name="Wang J."/>
            <person name="Wang Y."/>
            <person name="Zhang T."/>
            <person name="Xu B."/>
            <person name="Zheng H."/>
            <person name="Feng Z."/>
        </authorList>
    </citation>
    <scope>NUCLEOTIDE SEQUENCE [LARGE SCALE GENOMIC DNA]</scope>
    <source>
        <strain evidence="7">HuSjv2</strain>
        <tissue evidence="7">Worms</tissue>
    </source>
</reference>
<dbReference type="Pfam" id="PF05383">
    <property type="entry name" value="La"/>
    <property type="match status" value="1"/>
</dbReference>
<evidence type="ECO:0000256" key="5">
    <source>
        <dbReference type="SAM" id="MobiDB-lite"/>
    </source>
</evidence>
<evidence type="ECO:0000259" key="6">
    <source>
        <dbReference type="PROSITE" id="PS50961"/>
    </source>
</evidence>
<name>A0A4Z2DHA5_SCHJA</name>
<evidence type="ECO:0000256" key="2">
    <source>
        <dbReference type="ARBA" id="ARBA00022884"/>
    </source>
</evidence>
<dbReference type="InterPro" id="IPR036390">
    <property type="entry name" value="WH_DNA-bd_sf"/>
</dbReference>
<keyword evidence="8" id="KW-1185">Reference proteome</keyword>
<evidence type="ECO:0000256" key="3">
    <source>
        <dbReference type="ARBA" id="ARBA00023242"/>
    </source>
</evidence>
<accession>A0A4Z2DHA5</accession>
<dbReference type="AlphaFoldDB" id="A0A4Z2DHA5"/>
<dbReference type="PANTHER" id="PTHR22792">
    <property type="entry name" value="LUPUS LA PROTEIN-RELATED"/>
    <property type="match status" value="1"/>
</dbReference>
<feature type="region of interest" description="Disordered" evidence="5">
    <location>
        <begin position="223"/>
        <end position="246"/>
    </location>
</feature>
<evidence type="ECO:0000256" key="1">
    <source>
        <dbReference type="ARBA" id="ARBA00004123"/>
    </source>
</evidence>
<dbReference type="InterPro" id="IPR002344">
    <property type="entry name" value="Lupus_La"/>
</dbReference>
<dbReference type="GO" id="GO:1990904">
    <property type="term" value="C:ribonucleoprotein complex"/>
    <property type="evidence" value="ECO:0007669"/>
    <property type="project" value="InterPro"/>
</dbReference>
<dbReference type="EMBL" id="SKCS01000141">
    <property type="protein sequence ID" value="TNN15857.1"/>
    <property type="molecule type" value="Genomic_DNA"/>
</dbReference>
<sequence length="326" mass="36618">MELTSSEYTNCSGLQDKENINVCNNLALECINDKIVKQCEFYFSDANILKDQFLLKLVKSSKEGWVDLTVVANFKKMQSLSKDISVIRKSLAASTKLQISDDGKTVRRIEPLPEWDKAVYFRSIILSDFPDSASVTVESIQEFFTKNGYPPSLVRVLYPNRKVPPDLKRSQILHNQLGVKTCAVVEFPNRSDASEAISLSRSHWEQIYVHLLCHGNKKLKANSKKKAIKTTSSKASGDTTTDPNHKPLLRHLDYLNSNNIHVSHIREPVGPPTEESTGFSPGWRELLRLQRIFIRDGSEVNKSSIAELQTLDSAIVCIDSGPIRAS</sequence>
<evidence type="ECO:0000313" key="7">
    <source>
        <dbReference type="EMBL" id="TNN15857.1"/>
    </source>
</evidence>
<keyword evidence="2 4" id="KW-0694">RNA-binding</keyword>
<dbReference type="GO" id="GO:0005634">
    <property type="term" value="C:nucleus"/>
    <property type="evidence" value="ECO:0007669"/>
    <property type="project" value="UniProtKB-SubCell"/>
</dbReference>
<dbReference type="OrthoDB" id="435402at2759"/>
<keyword evidence="3" id="KW-0539">Nucleus</keyword>
<dbReference type="GO" id="GO:0003729">
    <property type="term" value="F:mRNA binding"/>
    <property type="evidence" value="ECO:0007669"/>
    <property type="project" value="TreeGrafter"/>
</dbReference>
<dbReference type="PROSITE" id="PS50961">
    <property type="entry name" value="HTH_LA"/>
    <property type="match status" value="1"/>
</dbReference>
<proteinExistence type="predicted"/>
<dbReference type="InterPro" id="IPR006630">
    <property type="entry name" value="La_HTH"/>
</dbReference>
<dbReference type="Proteomes" id="UP000311919">
    <property type="component" value="Unassembled WGS sequence"/>
</dbReference>
<dbReference type="SUPFAM" id="SSF46785">
    <property type="entry name" value="Winged helix' DNA-binding domain"/>
    <property type="match status" value="1"/>
</dbReference>
<dbReference type="PANTHER" id="PTHR22792:SF140">
    <property type="entry name" value="ACHILLES, ISOFORM A"/>
    <property type="match status" value="1"/>
</dbReference>
<dbReference type="PRINTS" id="PR00302">
    <property type="entry name" value="LUPUSLA"/>
</dbReference>
<comment type="subcellular location">
    <subcellularLocation>
        <location evidence="1">Nucleus</location>
    </subcellularLocation>
</comment>